<dbReference type="Proteomes" id="UP000606653">
    <property type="component" value="Unassembled WGS sequence"/>
</dbReference>
<accession>A0ABQ2L288</accession>
<gene>
    <name evidence="1" type="ORF">GCM10010969_17910</name>
</gene>
<evidence type="ECO:0000313" key="2">
    <source>
        <dbReference type="Proteomes" id="UP000606653"/>
    </source>
</evidence>
<protein>
    <submittedName>
        <fullName evidence="1">Uncharacterized protein</fullName>
    </submittedName>
</protein>
<organism evidence="1 2">
    <name type="scientific">Saccharibacillus kuerlensis</name>
    <dbReference type="NCBI Taxonomy" id="459527"/>
    <lineage>
        <taxon>Bacteria</taxon>
        <taxon>Bacillati</taxon>
        <taxon>Bacillota</taxon>
        <taxon>Bacilli</taxon>
        <taxon>Bacillales</taxon>
        <taxon>Paenibacillaceae</taxon>
        <taxon>Saccharibacillus</taxon>
    </lineage>
</organism>
<reference evidence="2" key="1">
    <citation type="journal article" date="2019" name="Int. J. Syst. Evol. Microbiol.">
        <title>The Global Catalogue of Microorganisms (GCM) 10K type strain sequencing project: providing services to taxonomists for standard genome sequencing and annotation.</title>
        <authorList>
            <consortium name="The Broad Institute Genomics Platform"/>
            <consortium name="The Broad Institute Genome Sequencing Center for Infectious Disease"/>
            <person name="Wu L."/>
            <person name="Ma J."/>
        </authorList>
    </citation>
    <scope>NUCLEOTIDE SEQUENCE [LARGE SCALE GENOMIC DNA]</scope>
    <source>
        <strain evidence="2">CGMCC 1.6964</strain>
    </source>
</reference>
<name>A0ABQ2L288_9BACL</name>
<proteinExistence type="predicted"/>
<dbReference type="EMBL" id="BMLN01000004">
    <property type="protein sequence ID" value="GGN98614.1"/>
    <property type="molecule type" value="Genomic_DNA"/>
</dbReference>
<sequence>MPKIKKSHRIFLLIFAAVLLTATTLFIALQFKLHGLERDMRIYLIEQGVAEKEILHIEARRSKLPTYPVLVTLSHRPDQPYMFKPDEEKRGEFVLIGSALPPQLIDREAQTKRYIAYLQARGFTDIKHLGTTDSALMEKGEAVWELAQQYWTVPEANPQSFEGQRAYTYKFNVEHPTIRESLGLHAEDRLNAYLTLIGDQVRMGYFNVQYVAAEDRKQHKEIFYTLQGKLPAE</sequence>
<evidence type="ECO:0000313" key="1">
    <source>
        <dbReference type="EMBL" id="GGN98614.1"/>
    </source>
</evidence>
<keyword evidence="2" id="KW-1185">Reference proteome</keyword>
<comment type="caution">
    <text evidence="1">The sequence shown here is derived from an EMBL/GenBank/DDBJ whole genome shotgun (WGS) entry which is preliminary data.</text>
</comment>
<dbReference type="RefSeq" id="WP_018976048.1">
    <property type="nucleotide sequence ID" value="NZ_BMLN01000004.1"/>
</dbReference>